<comment type="subcellular location">
    <subcellularLocation>
        <location evidence="1">Membrane</location>
        <topology evidence="1">Multi-pass membrane protein</topology>
    </subcellularLocation>
</comment>
<reference evidence="5 6" key="1">
    <citation type="journal article" date="2010" name="Nature">
        <title>The genome of a songbird.</title>
        <authorList>
            <person name="Warren W.C."/>
            <person name="Clayton D.F."/>
            <person name="Ellegren H."/>
            <person name="Arnold A.P."/>
            <person name="Hillier L.W."/>
            <person name="Kunstner A."/>
            <person name="Searle S."/>
            <person name="White S."/>
            <person name="Vilella A.J."/>
            <person name="Fairley S."/>
            <person name="Heger A."/>
            <person name="Kong L."/>
            <person name="Ponting C.P."/>
            <person name="Jarvis E.D."/>
            <person name="Mello C.V."/>
            <person name="Minx P."/>
            <person name="Lovell P."/>
            <person name="Velho T.A."/>
            <person name="Ferris M."/>
            <person name="Balakrishnan C.N."/>
            <person name="Sinha S."/>
            <person name="Blatti C."/>
            <person name="London S.E."/>
            <person name="Li Y."/>
            <person name="Lin Y.C."/>
            <person name="George J."/>
            <person name="Sweedler J."/>
            <person name="Southey B."/>
            <person name="Gunaratne P."/>
            <person name="Watson M."/>
            <person name="Nam K."/>
            <person name="Backstrom N."/>
            <person name="Smeds L."/>
            <person name="Nabholz B."/>
            <person name="Itoh Y."/>
            <person name="Whitney O."/>
            <person name="Pfenning A.R."/>
            <person name="Howard J."/>
            <person name="Volker M."/>
            <person name="Skinner B.M."/>
            <person name="Griffin D.K."/>
            <person name="Ye L."/>
            <person name="McLaren W.M."/>
            <person name="Flicek P."/>
            <person name="Quesada V."/>
            <person name="Velasco G."/>
            <person name="Lopez-Otin C."/>
            <person name="Puente X.S."/>
            <person name="Olender T."/>
            <person name="Lancet D."/>
            <person name="Smit A.F."/>
            <person name="Hubley R."/>
            <person name="Konkel M.K."/>
            <person name="Walker J.A."/>
            <person name="Batzer M.A."/>
            <person name="Gu W."/>
            <person name="Pollock D.D."/>
            <person name="Chen L."/>
            <person name="Cheng Z."/>
            <person name="Eichler E.E."/>
            <person name="Stapley J."/>
            <person name="Slate J."/>
            <person name="Ekblom R."/>
            <person name="Birkhead T."/>
            <person name="Burke T."/>
            <person name="Burt D."/>
            <person name="Scharff C."/>
            <person name="Adam I."/>
            <person name="Richard H."/>
            <person name="Sultan M."/>
            <person name="Soldatov A."/>
            <person name="Lehrach H."/>
            <person name="Edwards S.V."/>
            <person name="Yang S.P."/>
            <person name="Li X."/>
            <person name="Graves T."/>
            <person name="Fulton L."/>
            <person name="Nelson J."/>
            <person name="Chinwalla A."/>
            <person name="Hou S."/>
            <person name="Mardis E.R."/>
            <person name="Wilson R.K."/>
        </authorList>
    </citation>
    <scope>NUCLEOTIDE SEQUENCE [LARGE SCALE GENOMIC DNA]</scope>
</reference>
<reference evidence="5" key="3">
    <citation type="submission" date="2025-09" db="UniProtKB">
        <authorList>
            <consortium name="Ensembl"/>
        </authorList>
    </citation>
    <scope>IDENTIFICATION</scope>
</reference>
<evidence type="ECO:0000256" key="2">
    <source>
        <dbReference type="SAM" id="MobiDB-lite"/>
    </source>
</evidence>
<reference evidence="5" key="2">
    <citation type="submission" date="2025-08" db="UniProtKB">
        <authorList>
            <consortium name="Ensembl"/>
        </authorList>
    </citation>
    <scope>IDENTIFICATION</scope>
</reference>
<feature type="transmembrane region" description="Helical" evidence="3">
    <location>
        <begin position="99"/>
        <end position="116"/>
    </location>
</feature>
<evidence type="ECO:0000256" key="3">
    <source>
        <dbReference type="SAM" id="Phobius"/>
    </source>
</evidence>
<feature type="domain" description="ABC transporter TMD0" evidence="4">
    <location>
        <begin position="67"/>
        <end position="154"/>
    </location>
</feature>
<accession>A0A674HTB8</accession>
<sequence length="312" mass="35287">MHWEGGQSVYWGLSSSGLLSPKLKIMAVLLWSCGTFTGLKAVPGHVWVEEGVFYAELCCLCWFPLSPQVLAALLVLTAVAELALAFVDTEQGAVPAVQYTNPSLYIATWIMVLLVQDARRFCLRRDSGVLFCFWILTLLCGILPFQSLVRKALQEPISDLPRFILFFISYGLQLLLFLVSGFSDIAPETKEIGKKNPEVTASFLSCVTFQWYSSMVFKGYRKPLEIEDVWELKDEDKTKALYTAFEKNMKTAMQKARAELEKRKCKKRRQEGDPDHGNSMSKAQSQDILVLVNPFLLLALYEAETPRCSLRE</sequence>
<proteinExistence type="predicted"/>
<evidence type="ECO:0000256" key="1">
    <source>
        <dbReference type="ARBA" id="ARBA00004141"/>
    </source>
</evidence>
<organism evidence="5 6">
    <name type="scientific">Taeniopygia guttata</name>
    <name type="common">Zebra finch</name>
    <name type="synonym">Poephila guttata</name>
    <dbReference type="NCBI Taxonomy" id="59729"/>
    <lineage>
        <taxon>Eukaryota</taxon>
        <taxon>Metazoa</taxon>
        <taxon>Chordata</taxon>
        <taxon>Craniata</taxon>
        <taxon>Vertebrata</taxon>
        <taxon>Euteleostomi</taxon>
        <taxon>Archelosauria</taxon>
        <taxon>Archosauria</taxon>
        <taxon>Dinosauria</taxon>
        <taxon>Saurischia</taxon>
        <taxon>Theropoda</taxon>
        <taxon>Coelurosauria</taxon>
        <taxon>Aves</taxon>
        <taxon>Neognathae</taxon>
        <taxon>Neoaves</taxon>
        <taxon>Telluraves</taxon>
        <taxon>Australaves</taxon>
        <taxon>Passeriformes</taxon>
        <taxon>Passeroidea</taxon>
        <taxon>Estrildidae</taxon>
        <taxon>Estrildinae</taxon>
        <taxon>Taeniopygia</taxon>
    </lineage>
</organism>
<keyword evidence="3" id="KW-0812">Transmembrane</keyword>
<dbReference type="AlphaFoldDB" id="A0A674HTB8"/>
<feature type="transmembrane region" description="Helical" evidence="3">
    <location>
        <begin position="163"/>
        <end position="186"/>
    </location>
</feature>
<keyword evidence="6" id="KW-1185">Reference proteome</keyword>
<dbReference type="Pfam" id="PF24357">
    <property type="entry name" value="TMD0_ABC"/>
    <property type="match status" value="1"/>
</dbReference>
<keyword evidence="3" id="KW-1133">Transmembrane helix</keyword>
<protein>
    <recommendedName>
        <fullName evidence="4">ABC transporter TMD0 domain-containing protein</fullName>
    </recommendedName>
</protein>
<dbReference type="GeneTree" id="ENSGT00940000164383"/>
<gene>
    <name evidence="5" type="primary">ABCC2</name>
</gene>
<name>A0A674HTB8_TAEGU</name>
<dbReference type="Ensembl" id="ENSTGUT00000033658.1">
    <property type="protein sequence ID" value="ENSTGUP00000037732.1"/>
    <property type="gene ID" value="ENSTGUG00000009186.2"/>
</dbReference>
<evidence type="ECO:0000313" key="5">
    <source>
        <dbReference type="Ensembl" id="ENSTGUP00000037732.1"/>
    </source>
</evidence>
<dbReference type="Proteomes" id="UP000007754">
    <property type="component" value="Chromosome 6"/>
</dbReference>
<evidence type="ECO:0000313" key="6">
    <source>
        <dbReference type="Proteomes" id="UP000007754"/>
    </source>
</evidence>
<keyword evidence="3" id="KW-0472">Membrane</keyword>
<dbReference type="GO" id="GO:0016020">
    <property type="term" value="C:membrane"/>
    <property type="evidence" value="ECO:0007669"/>
    <property type="project" value="UniProtKB-SubCell"/>
</dbReference>
<dbReference type="InterPro" id="IPR056227">
    <property type="entry name" value="TMD0_ABC"/>
</dbReference>
<feature type="transmembrane region" description="Helical" evidence="3">
    <location>
        <begin position="128"/>
        <end position="148"/>
    </location>
</feature>
<feature type="region of interest" description="Disordered" evidence="2">
    <location>
        <begin position="262"/>
        <end position="281"/>
    </location>
</feature>
<feature type="transmembrane region" description="Helical" evidence="3">
    <location>
        <begin position="69"/>
        <end position="87"/>
    </location>
</feature>
<evidence type="ECO:0000259" key="4">
    <source>
        <dbReference type="Pfam" id="PF24357"/>
    </source>
</evidence>